<feature type="region of interest" description="Disordered" evidence="2">
    <location>
        <begin position="110"/>
        <end position="156"/>
    </location>
</feature>
<dbReference type="PANTHER" id="PTHR31071">
    <property type="entry name" value="GB|AAF24581.1"/>
    <property type="match status" value="1"/>
</dbReference>
<dbReference type="STRING" id="22663.A0A218W9X7"/>
<sequence>MEGRSGNGSGHCKIRKRGCSSSSSSSLVRRYRLKRAILVGKRTGSSTPTPTWKLGSKSPALVVPNSSNYPTGPMESKEVPVSARKLGATLWEINEVPSPVKDVALDDKKGMRRREKHGKFSHSESLMMPPRVSDPTYSPLPEGMDRPEGGKHRRRASAVSQKLQLADYVGGQEDSIANANVVEIESHSCSKNHTEGLIDMRTRLKDLGNSLTTSKELLKVLYRVGGLGKQQPSTISLVSALRAELDQARAHVEELIHESRARQSEIEFLTRHFNEEKAVWKAKERDRVRNAIAHVAEELEVERKLRRQTERLNKKLGNELLETKANLSKAVKELESERRAKEILEQVCDELAQGIGEDRAEVEQLKRESAKVLEEVEQEREMLQLADVLREERVQMKLSEAKYHFEEKNAAVERLKSELENYLRTKVGQEEDNEDSPKSERSKKLEALLTGSYGISNRFELDHQNGEVNREVEESEGDDSADSDLHSIELNMDNNTRSYKWSFGEGLEALDPTKRDSVDKELPFNGRRSLSEKIQWASISLKKGTSNGVELGPNSCENLNGFDRGRLVEFVSHAQAKNEEDQSKRHRTTKGIRDSKVPGFGIASLQPVTSPIRKWGPVPDPVSDIRESSPTINPRAEAARISSERGNEPVNIET</sequence>
<feature type="region of interest" description="Disordered" evidence="2">
    <location>
        <begin position="42"/>
        <end position="80"/>
    </location>
</feature>
<reference evidence="3" key="2">
    <citation type="submission" date="2017-06" db="EMBL/GenBank/DDBJ databases">
        <title>The pomegranate genome and the genomics of punicalagin biosynthesis.</title>
        <authorList>
            <person name="Xu C."/>
        </authorList>
    </citation>
    <scope>NUCLEOTIDE SEQUENCE [LARGE SCALE GENOMIC DNA]</scope>
    <source>
        <tissue evidence="3">Fresh leaf</tissue>
    </source>
</reference>
<feature type="region of interest" description="Disordered" evidence="2">
    <location>
        <begin position="576"/>
        <end position="654"/>
    </location>
</feature>
<comment type="caution">
    <text evidence="3">The sequence shown here is derived from an EMBL/GenBank/DDBJ whole genome shotgun (WGS) entry which is preliminary data.</text>
</comment>
<protein>
    <submittedName>
        <fullName evidence="3">Uncharacterized protein</fullName>
    </submittedName>
</protein>
<dbReference type="AlphaFoldDB" id="A0A218W9X7"/>
<evidence type="ECO:0000313" key="6">
    <source>
        <dbReference type="Proteomes" id="UP000233551"/>
    </source>
</evidence>
<organism evidence="3 5">
    <name type="scientific">Punica granatum</name>
    <name type="common">Pomegranate</name>
    <dbReference type="NCBI Taxonomy" id="22663"/>
    <lineage>
        <taxon>Eukaryota</taxon>
        <taxon>Viridiplantae</taxon>
        <taxon>Streptophyta</taxon>
        <taxon>Embryophyta</taxon>
        <taxon>Tracheophyta</taxon>
        <taxon>Spermatophyta</taxon>
        <taxon>Magnoliopsida</taxon>
        <taxon>eudicotyledons</taxon>
        <taxon>Gunneridae</taxon>
        <taxon>Pentapetalae</taxon>
        <taxon>rosids</taxon>
        <taxon>malvids</taxon>
        <taxon>Myrtales</taxon>
        <taxon>Lythraceae</taxon>
        <taxon>Punica</taxon>
    </lineage>
</organism>
<dbReference type="EMBL" id="PGOL01000277">
    <property type="protein sequence ID" value="PKI73388.1"/>
    <property type="molecule type" value="Genomic_DNA"/>
</dbReference>
<name>A0A218W9X7_PUNGR</name>
<gene>
    <name evidence="3" type="ORF">CDL15_Pgr025208</name>
    <name evidence="4" type="ORF">CRG98_006326</name>
</gene>
<dbReference type="Proteomes" id="UP000233551">
    <property type="component" value="Unassembled WGS sequence"/>
</dbReference>
<evidence type="ECO:0000313" key="4">
    <source>
        <dbReference type="EMBL" id="PKI73388.1"/>
    </source>
</evidence>
<dbReference type="PANTHER" id="PTHR31071:SF16">
    <property type="entry name" value="MYB-LIKE PROTEIN Z ISOFORM X1"/>
    <property type="match status" value="1"/>
</dbReference>
<reference evidence="4 6" key="3">
    <citation type="submission" date="2017-11" db="EMBL/GenBank/DDBJ databases">
        <title>De-novo sequencing of pomegranate (Punica granatum L.) genome.</title>
        <authorList>
            <person name="Akparov Z."/>
            <person name="Amiraslanov A."/>
            <person name="Hajiyeva S."/>
            <person name="Abbasov M."/>
            <person name="Kaur K."/>
            <person name="Hamwieh A."/>
            <person name="Solovyev V."/>
            <person name="Salamov A."/>
            <person name="Braich B."/>
            <person name="Kosarev P."/>
            <person name="Mahmoud A."/>
            <person name="Hajiyev E."/>
            <person name="Babayeva S."/>
            <person name="Izzatullayeva V."/>
            <person name="Mammadov A."/>
            <person name="Mammadov A."/>
            <person name="Sharifova S."/>
            <person name="Ojaghi J."/>
            <person name="Eynullazada K."/>
            <person name="Bayramov B."/>
            <person name="Abdulazimova A."/>
            <person name="Shahmuradov I."/>
        </authorList>
    </citation>
    <scope>NUCLEOTIDE SEQUENCE [LARGE SCALE GENOMIC DNA]</scope>
    <source>
        <strain evidence="4">AG2017</strain>
        <strain evidence="6">cv. AG2017</strain>
        <tissue evidence="4">Leaf</tissue>
    </source>
</reference>
<keyword evidence="6" id="KW-1185">Reference proteome</keyword>
<evidence type="ECO:0000313" key="5">
    <source>
        <dbReference type="Proteomes" id="UP000197138"/>
    </source>
</evidence>
<evidence type="ECO:0000256" key="2">
    <source>
        <dbReference type="SAM" id="MobiDB-lite"/>
    </source>
</evidence>
<feature type="region of interest" description="Disordered" evidence="2">
    <location>
        <begin position="1"/>
        <end position="26"/>
    </location>
</feature>
<proteinExistence type="predicted"/>
<evidence type="ECO:0000256" key="1">
    <source>
        <dbReference type="SAM" id="Coils"/>
    </source>
</evidence>
<feature type="compositionally biased region" description="Basic residues" evidence="2">
    <location>
        <begin position="110"/>
        <end position="120"/>
    </location>
</feature>
<accession>A0A218W9X7</accession>
<dbReference type="InterPro" id="IPR043424">
    <property type="entry name" value="BLT-like"/>
</dbReference>
<dbReference type="OrthoDB" id="691984at2759"/>
<feature type="coiled-coil region" evidence="1">
    <location>
        <begin position="306"/>
        <end position="432"/>
    </location>
</feature>
<dbReference type="GeneID" id="116210734"/>
<keyword evidence="1" id="KW-0175">Coiled coil</keyword>
<reference evidence="5" key="1">
    <citation type="journal article" date="2017" name="Plant J.">
        <title>The pomegranate (Punica granatum L.) genome and the genomics of punicalagin biosynthesis.</title>
        <authorList>
            <person name="Qin G."/>
            <person name="Xu C."/>
            <person name="Ming R."/>
            <person name="Tang H."/>
            <person name="Guyot R."/>
            <person name="Kramer E.M."/>
            <person name="Hu Y."/>
            <person name="Yi X."/>
            <person name="Qi Y."/>
            <person name="Xu X."/>
            <person name="Gao Z."/>
            <person name="Pan H."/>
            <person name="Jian J."/>
            <person name="Tian Y."/>
            <person name="Yue Z."/>
            <person name="Xu Y."/>
        </authorList>
    </citation>
    <scope>NUCLEOTIDE SEQUENCE [LARGE SCALE GENOMIC DNA]</scope>
    <source>
        <strain evidence="5">cv. Dabenzi</strain>
    </source>
</reference>
<evidence type="ECO:0000313" key="3">
    <source>
        <dbReference type="EMBL" id="OWM69021.1"/>
    </source>
</evidence>
<dbReference type="Proteomes" id="UP000197138">
    <property type="component" value="Unassembled WGS sequence"/>
</dbReference>
<dbReference type="EMBL" id="MTKT01004939">
    <property type="protein sequence ID" value="OWM69021.1"/>
    <property type="molecule type" value="Genomic_DNA"/>
</dbReference>